<dbReference type="eggNOG" id="ENOG502TFIT">
    <property type="taxonomic scope" value="Eukaryota"/>
</dbReference>
<dbReference type="EMBL" id="FO904940">
    <property type="protein sequence ID" value="CDP30285.1"/>
    <property type="molecule type" value="Genomic_DNA"/>
</dbReference>
<dbReference type="RefSeq" id="XP_001905610.1">
    <property type="nucleotide sequence ID" value="XM_001905575.1"/>
</dbReference>
<evidence type="ECO:0000313" key="3">
    <source>
        <dbReference type="Proteomes" id="UP000001197"/>
    </source>
</evidence>
<evidence type="ECO:0000313" key="1">
    <source>
        <dbReference type="EMBL" id="CAP65853.1"/>
    </source>
</evidence>
<dbReference type="AlphaFoldDB" id="B2APD6"/>
<reference evidence="2" key="4">
    <citation type="submission" date="2015-04" db="EMBL/GenBank/DDBJ databases">
        <title>Maintaining two mating types: Structure of the mating type locus and its role in heterokaryosis in Podospora anserina.</title>
        <authorList>
            <person name="Grognet P."/>
            <person name="Bidard F."/>
            <person name="Kuchly C."/>
            <person name="Chan Ho Tong L."/>
            <person name="Coppin E."/>
            <person name="Ait Benkhali J."/>
            <person name="Couloux A."/>
            <person name="Wincker P."/>
            <person name="Debuchy R."/>
            <person name="Silar P."/>
        </authorList>
    </citation>
    <scope>NUCLEOTIDE SEQUENCE</scope>
</reference>
<gene>
    <name evidence="1" type="ORF">PODANS_5_10640</name>
</gene>
<reference evidence="1 3" key="1">
    <citation type="journal article" date="2008" name="Genome Biol.">
        <title>The genome sequence of the model ascomycete fungus Podospora anserina.</title>
        <authorList>
            <person name="Espagne E."/>
            <person name="Lespinet O."/>
            <person name="Malagnac F."/>
            <person name="Da Silva C."/>
            <person name="Jaillon O."/>
            <person name="Porcel B.M."/>
            <person name="Couloux A."/>
            <person name="Aury J.-M."/>
            <person name="Segurens B."/>
            <person name="Poulain J."/>
            <person name="Anthouard V."/>
            <person name="Grossetete S."/>
            <person name="Khalili H."/>
            <person name="Coppin E."/>
            <person name="Dequard-Chablat M."/>
            <person name="Picard M."/>
            <person name="Contamine V."/>
            <person name="Arnaise S."/>
            <person name="Bourdais A."/>
            <person name="Berteaux-Lecellier V."/>
            <person name="Gautheret D."/>
            <person name="de Vries R.P."/>
            <person name="Battaglia E."/>
            <person name="Coutinho P.M."/>
            <person name="Danchin E.G.J."/>
            <person name="Henrissat B."/>
            <person name="El Khoury R."/>
            <person name="Sainsard-Chanet A."/>
            <person name="Boivin A."/>
            <person name="Pinan-Lucarre B."/>
            <person name="Sellem C.H."/>
            <person name="Debuchy R."/>
            <person name="Wincker P."/>
            <person name="Weissenbach J."/>
            <person name="Silar P."/>
        </authorList>
    </citation>
    <scope>NUCLEOTIDE SEQUENCE [LARGE SCALE GENOMIC DNA]</scope>
    <source>
        <strain evidence="3">S / ATCC MYA-4624 / DSM 980 / FGSC 10383</strain>
        <strain evidence="1">S mat+</strain>
    </source>
</reference>
<evidence type="ECO:0000313" key="2">
    <source>
        <dbReference type="EMBL" id="CDP30285.1"/>
    </source>
</evidence>
<dbReference type="EMBL" id="CU633876">
    <property type="protein sequence ID" value="CAP65853.1"/>
    <property type="molecule type" value="Genomic_DNA"/>
</dbReference>
<name>B2APD6_PODAN</name>
<dbReference type="GeneID" id="6189924"/>
<accession>B2APD6</accession>
<dbReference type="KEGG" id="pan:PODANSg2637"/>
<dbReference type="HOGENOM" id="CLU_650695_0_0_1"/>
<keyword evidence="3" id="KW-1185">Reference proteome</keyword>
<reference evidence="3" key="3">
    <citation type="journal article" date="2014" name="Genetics">
        <title>Maintaining two mating types: Structure of the mating type locus and its role in heterokaryosis in Podospora anserina.</title>
        <authorList>
            <person name="Grognet P."/>
            <person name="Bidard F."/>
            <person name="Kuchly C."/>
            <person name="Tong L.C.H."/>
            <person name="Coppin E."/>
            <person name="Benkhali J.A."/>
            <person name="Couloux A."/>
            <person name="Wincker P."/>
            <person name="Debuchy R."/>
            <person name="Silar P."/>
        </authorList>
    </citation>
    <scope>GENOME REANNOTATION</scope>
    <source>
        <strain evidence="3">S / ATCC MYA-4624 / DSM 980 / FGSC 10383</strain>
    </source>
</reference>
<dbReference type="VEuPathDB" id="FungiDB:PODANS_5_10640"/>
<protein>
    <submittedName>
        <fullName evidence="1">Podospora anserina S mat+ genomic DNA chromosome 5, supercontig 10</fullName>
    </submittedName>
</protein>
<proteinExistence type="predicted"/>
<dbReference type="Proteomes" id="UP000001197">
    <property type="component" value="Chromosome 5"/>
</dbReference>
<dbReference type="OrthoDB" id="4576545at2759"/>
<organism evidence="1">
    <name type="scientific">Podospora anserina (strain S / ATCC MYA-4624 / DSM 980 / FGSC 10383)</name>
    <name type="common">Pleurage anserina</name>
    <dbReference type="NCBI Taxonomy" id="515849"/>
    <lineage>
        <taxon>Eukaryota</taxon>
        <taxon>Fungi</taxon>
        <taxon>Dikarya</taxon>
        <taxon>Ascomycota</taxon>
        <taxon>Pezizomycotina</taxon>
        <taxon>Sordariomycetes</taxon>
        <taxon>Sordariomycetidae</taxon>
        <taxon>Sordariales</taxon>
        <taxon>Podosporaceae</taxon>
        <taxon>Podospora</taxon>
        <taxon>Podospora anserina</taxon>
    </lineage>
</organism>
<sequence>MSFSLSNIDPSPNTDIAAPLTKSLTMAVFRENPRIYHQSAPTRATTRQQIINQPLLFQQTWQCAQDAAQNIWLLYRDFLSTVFTAQIGAGAGGVHLDDARDLVRLGYWLVLGPMWDVVQERHYRLGGGPGGFPTMADLSFIDYLMGICSTLEIIETRIFNVPNVQQLPHNVQHQGILNDIAQWTNPNNQTAQNISVLGFLELLLRIVAHTSPNLGTSALLDQALMKPFSNTIIATFRTSLNNLRTHQPRNHIYHKRGLPRVMFVCAGGNNGMHVITTSKDNWYDFTSLWAATDAARVQRQTCPPIVLPGGGGQPAFNVVGRSNAIFHEFSNAEADVAQILSDNAAEIIRSNTITVWQNQAARFANHANERCLPMTVPDFAVKARCLRCQALFRYNVNHPDALGLVGAEAAWRGNRRLGVAVLCNGDWDCAETLAHFYCVAANVVGVGGLH</sequence>
<reference evidence="1" key="2">
    <citation type="submission" date="2008-07" db="EMBL/GenBank/DDBJ databases">
        <authorList>
            <person name="Genoscope - CEA"/>
        </authorList>
    </citation>
    <scope>NUCLEOTIDE SEQUENCE</scope>
    <source>
        <strain evidence="1">S mat+</strain>
    </source>
</reference>